<dbReference type="InterPro" id="IPR013126">
    <property type="entry name" value="Hsp_70_fam"/>
</dbReference>
<gene>
    <name evidence="3" type="ORF">BDW59DRAFT_143970</name>
</gene>
<dbReference type="EMBL" id="JBFXLS010000024">
    <property type="protein sequence ID" value="KAL2827553.1"/>
    <property type="molecule type" value="Genomic_DNA"/>
</dbReference>
<evidence type="ECO:0000256" key="2">
    <source>
        <dbReference type="ARBA" id="ARBA00022840"/>
    </source>
</evidence>
<accession>A0ABR4IIH5</accession>
<proteinExistence type="predicted"/>
<organism evidence="3 4">
    <name type="scientific">Aspergillus cavernicola</name>
    <dbReference type="NCBI Taxonomy" id="176166"/>
    <lineage>
        <taxon>Eukaryota</taxon>
        <taxon>Fungi</taxon>
        <taxon>Dikarya</taxon>
        <taxon>Ascomycota</taxon>
        <taxon>Pezizomycotina</taxon>
        <taxon>Eurotiomycetes</taxon>
        <taxon>Eurotiomycetidae</taxon>
        <taxon>Eurotiales</taxon>
        <taxon>Aspergillaceae</taxon>
        <taxon>Aspergillus</taxon>
        <taxon>Aspergillus subgen. Nidulantes</taxon>
    </lineage>
</organism>
<keyword evidence="4" id="KW-1185">Reference proteome</keyword>
<sequence length="569" mass="63107">MEKSLGSLSLEDRKLVIGIDFGTTFTGVAWAETRRPDYISVIESWPSHAGMQEGMSSVKVPTEIRYTKDKTVQWGFQVPALVDRYQWFKLGLDESNPLVSTRSWGDKTPEGLTEDYLTAIYKHIMYTLEQKLGAALLRTIPLEFSLTVPAIWTEAAKDKTLKACQKAGLKSDSEITLVTEPEAAAIYALHGLDPHGLKAGDSFVLCDAGGGTVDLISYTITALQPILQVKEVTTGTGGPCGSTFLNRRFADFLTRKLGREEGWDDEVLAEAMERFDSVIKKQYSPTIDGDQGYVIPVPGLANNAQLGVRRGKVTVAPEEMHFIFEPVILKVIKYVQDQIAACDADITIRAVLLVGGFGQNSYLKERLRDTVKSVEVLQPPNAWTAVVRGAVMMGLSRTKALSTVDVVSRRARKHYGVELHCPFNAAKHQENQKYWCARSGFHRAPEMVWFVTKNSTIEENKPIPIDFHQDFLVSKGKPRILHMDIYADADVISAPVHRANSTKTLVTLKANLSGIPQSDLDKTVRQCSDGKNYYDIDGVIEATYGSAETTYVLSCQGKKYDTVKAEYAY</sequence>
<reference evidence="3 4" key="1">
    <citation type="submission" date="2024-07" db="EMBL/GenBank/DDBJ databases">
        <title>Section-level genome sequencing and comparative genomics of Aspergillus sections Usti and Cavernicolus.</title>
        <authorList>
            <consortium name="Lawrence Berkeley National Laboratory"/>
            <person name="Nybo J.L."/>
            <person name="Vesth T.C."/>
            <person name="Theobald S."/>
            <person name="Frisvad J.C."/>
            <person name="Larsen T.O."/>
            <person name="Kjaerboelling I."/>
            <person name="Rothschild-Mancinelli K."/>
            <person name="Lyhne E.K."/>
            <person name="Kogle M.E."/>
            <person name="Barry K."/>
            <person name="Clum A."/>
            <person name="Na H."/>
            <person name="Ledsgaard L."/>
            <person name="Lin J."/>
            <person name="Lipzen A."/>
            <person name="Kuo A."/>
            <person name="Riley R."/>
            <person name="Mondo S."/>
            <person name="LaButti K."/>
            <person name="Haridas S."/>
            <person name="Pangalinan J."/>
            <person name="Salamov A.A."/>
            <person name="Simmons B.A."/>
            <person name="Magnuson J.K."/>
            <person name="Chen J."/>
            <person name="Drula E."/>
            <person name="Henrissat B."/>
            <person name="Wiebenga A."/>
            <person name="Lubbers R.J."/>
            <person name="Gomes A.C."/>
            <person name="Makela M.R."/>
            <person name="Stajich J."/>
            <person name="Grigoriev I.V."/>
            <person name="Mortensen U.H."/>
            <person name="De vries R.P."/>
            <person name="Baker S.E."/>
            <person name="Andersen M.R."/>
        </authorList>
    </citation>
    <scope>NUCLEOTIDE SEQUENCE [LARGE SCALE GENOMIC DNA]</scope>
    <source>
        <strain evidence="3 4">CBS 600.67</strain>
    </source>
</reference>
<dbReference type="Gene3D" id="3.30.420.40">
    <property type="match status" value="2"/>
</dbReference>
<dbReference type="CDD" id="cd10170">
    <property type="entry name" value="ASKHA_NBD_HSP70"/>
    <property type="match status" value="1"/>
</dbReference>
<keyword evidence="1" id="KW-0547">Nucleotide-binding</keyword>
<dbReference type="SUPFAM" id="SSF53067">
    <property type="entry name" value="Actin-like ATPase domain"/>
    <property type="match status" value="2"/>
</dbReference>
<dbReference type="PANTHER" id="PTHR14187">
    <property type="entry name" value="ALPHA KINASE/ELONGATION FACTOR 2 KINASE"/>
    <property type="match status" value="1"/>
</dbReference>
<protein>
    <recommendedName>
        <fullName evidence="5">Actin-like ATPase domain-containing protein</fullName>
    </recommendedName>
</protein>
<dbReference type="InterPro" id="IPR043129">
    <property type="entry name" value="ATPase_NBD"/>
</dbReference>
<dbReference type="Proteomes" id="UP001610335">
    <property type="component" value="Unassembled WGS sequence"/>
</dbReference>
<comment type="caution">
    <text evidence="3">The sequence shown here is derived from an EMBL/GenBank/DDBJ whole genome shotgun (WGS) entry which is preliminary data.</text>
</comment>
<dbReference type="PANTHER" id="PTHR14187:SF82">
    <property type="entry name" value="FAMILY CHAPERONE, PUTATIVE (AFU_ORTHOLOGUE AFUA_7G08575)-RELATED"/>
    <property type="match status" value="1"/>
</dbReference>
<dbReference type="Gene3D" id="3.90.640.10">
    <property type="entry name" value="Actin, Chain A, domain 4"/>
    <property type="match status" value="1"/>
</dbReference>
<evidence type="ECO:0000313" key="4">
    <source>
        <dbReference type="Proteomes" id="UP001610335"/>
    </source>
</evidence>
<evidence type="ECO:0000313" key="3">
    <source>
        <dbReference type="EMBL" id="KAL2827553.1"/>
    </source>
</evidence>
<dbReference type="Pfam" id="PF00012">
    <property type="entry name" value="HSP70"/>
    <property type="match status" value="1"/>
</dbReference>
<keyword evidence="2" id="KW-0067">ATP-binding</keyword>
<name>A0ABR4IIH5_9EURO</name>
<evidence type="ECO:0000256" key="1">
    <source>
        <dbReference type="ARBA" id="ARBA00022741"/>
    </source>
</evidence>
<evidence type="ECO:0008006" key="5">
    <source>
        <dbReference type="Google" id="ProtNLM"/>
    </source>
</evidence>